<name>L0E0T5_THIND</name>
<dbReference type="InterPro" id="IPR015422">
    <property type="entry name" value="PyrdxlP-dep_Trfase_small"/>
</dbReference>
<evidence type="ECO:0000256" key="11">
    <source>
        <dbReference type="HAMAP-Rule" id="MF_01023"/>
    </source>
</evidence>
<evidence type="ECO:0000259" key="12">
    <source>
        <dbReference type="Pfam" id="PF00155"/>
    </source>
</evidence>
<evidence type="ECO:0000313" key="13">
    <source>
        <dbReference type="EMBL" id="AGA34266.1"/>
    </source>
</evidence>
<dbReference type="CDD" id="cd00609">
    <property type="entry name" value="AAT_like"/>
    <property type="match status" value="1"/>
</dbReference>
<dbReference type="Gene3D" id="3.90.1150.10">
    <property type="entry name" value="Aspartate Aminotransferase, domain 1"/>
    <property type="match status" value="1"/>
</dbReference>
<evidence type="ECO:0000256" key="10">
    <source>
        <dbReference type="ARBA" id="ARBA00047481"/>
    </source>
</evidence>
<sequence length="361" mass="38179">MTLPADLMRPEVLAQPPYAVADATGLVKLDAMENPYAWPGELEVAWLEALRGVELNRYPDAGGRAVVAAIRAAHGVPDTAGCLLGNGSDELIQILIAAVQGSGRPVLAPVPTFVMYEVLARAAGVPFVGVPLTGDFDLDGQALLNAVEVHRPALVFLACPNNPTGRQYDPGLVEAVVLANPGVTVIDEAYAPFASHTFLPRAGVPKGLMVMRTLSKLGLAGLRLGYLAAAAEWIDALDRLRLPYNINSLTQRSALFALAHGSVLDGQARILREQRAVLTRALEALPGVLRVIPSDANFILFQVGAGRGRPVFDALRASGILIRDVGAAGGVLCDHLRVTVGTPEQNRGFLFALEQALDSVD</sequence>
<comment type="similarity">
    <text evidence="3 11">Belongs to the class-II pyridoxal-phosphate-dependent aminotransferase family. Histidinol-phosphate aminotransferase subfamily.</text>
</comment>
<dbReference type="PATRIC" id="fig|1255043.3.peg.2651"/>
<dbReference type="KEGG" id="tni:TVNIR_2625"/>
<dbReference type="InterPro" id="IPR004839">
    <property type="entry name" value="Aminotransferase_I/II_large"/>
</dbReference>
<evidence type="ECO:0000256" key="9">
    <source>
        <dbReference type="ARBA" id="ARBA00023102"/>
    </source>
</evidence>
<keyword evidence="14" id="KW-1185">Reference proteome</keyword>
<evidence type="ECO:0000256" key="1">
    <source>
        <dbReference type="ARBA" id="ARBA00001933"/>
    </source>
</evidence>
<reference evidence="13" key="1">
    <citation type="submission" date="2015-12" db="EMBL/GenBank/DDBJ databases">
        <authorList>
            <person name="Tikhonova T.V."/>
            <person name="Pavlov A.R."/>
            <person name="Beletsky A.V."/>
            <person name="Mardanov A.V."/>
            <person name="Sorokin D.Y."/>
            <person name="Ravin N.V."/>
            <person name="Popov V.O."/>
        </authorList>
    </citation>
    <scope>NUCLEOTIDE SEQUENCE</scope>
    <source>
        <strain evidence="13">DSM 14787</strain>
    </source>
</reference>
<dbReference type="GO" id="GO:0000105">
    <property type="term" value="P:L-histidine biosynthetic process"/>
    <property type="evidence" value="ECO:0007669"/>
    <property type="project" value="UniProtKB-UniRule"/>
</dbReference>
<keyword evidence="6 11" id="KW-0028">Amino-acid biosynthesis</keyword>
<dbReference type="InterPro" id="IPR005861">
    <property type="entry name" value="HisP_aminotrans"/>
</dbReference>
<dbReference type="PANTHER" id="PTHR42885:SF2">
    <property type="entry name" value="HISTIDINOL-PHOSPHATE AMINOTRANSFERASE"/>
    <property type="match status" value="1"/>
</dbReference>
<comment type="catalytic activity">
    <reaction evidence="10 11">
        <text>L-histidinol phosphate + 2-oxoglutarate = 3-(imidazol-4-yl)-2-oxopropyl phosphate + L-glutamate</text>
        <dbReference type="Rhea" id="RHEA:23744"/>
        <dbReference type="ChEBI" id="CHEBI:16810"/>
        <dbReference type="ChEBI" id="CHEBI:29985"/>
        <dbReference type="ChEBI" id="CHEBI:57766"/>
        <dbReference type="ChEBI" id="CHEBI:57980"/>
        <dbReference type="EC" id="2.6.1.9"/>
    </reaction>
</comment>
<organism evidence="13 14">
    <name type="scientific">Thioalkalivibrio nitratireducens (strain DSM 14787 / UNIQEM 213 / ALEN2)</name>
    <dbReference type="NCBI Taxonomy" id="1255043"/>
    <lineage>
        <taxon>Bacteria</taxon>
        <taxon>Pseudomonadati</taxon>
        <taxon>Pseudomonadota</taxon>
        <taxon>Gammaproteobacteria</taxon>
        <taxon>Chromatiales</taxon>
        <taxon>Ectothiorhodospiraceae</taxon>
        <taxon>Thioalkalivibrio</taxon>
    </lineage>
</organism>
<evidence type="ECO:0000313" key="14">
    <source>
        <dbReference type="Proteomes" id="UP000010809"/>
    </source>
</evidence>
<dbReference type="Gene3D" id="3.40.640.10">
    <property type="entry name" value="Type I PLP-dependent aspartate aminotransferase-like (Major domain)"/>
    <property type="match status" value="1"/>
</dbReference>
<dbReference type="Pfam" id="PF00155">
    <property type="entry name" value="Aminotran_1_2"/>
    <property type="match status" value="1"/>
</dbReference>
<evidence type="ECO:0000256" key="6">
    <source>
        <dbReference type="ARBA" id="ARBA00022605"/>
    </source>
</evidence>
<accession>L0E0T5</accession>
<keyword evidence="9 11" id="KW-0368">Histidine biosynthesis</keyword>
<evidence type="ECO:0000256" key="3">
    <source>
        <dbReference type="ARBA" id="ARBA00007970"/>
    </source>
</evidence>
<comment type="subunit">
    <text evidence="4 11">Homodimer.</text>
</comment>
<evidence type="ECO:0000256" key="5">
    <source>
        <dbReference type="ARBA" id="ARBA00022576"/>
    </source>
</evidence>
<dbReference type="GO" id="GO:0030170">
    <property type="term" value="F:pyridoxal phosphate binding"/>
    <property type="evidence" value="ECO:0007669"/>
    <property type="project" value="InterPro"/>
</dbReference>
<feature type="modified residue" description="N6-(pyridoxal phosphate)lysine" evidence="11">
    <location>
        <position position="216"/>
    </location>
</feature>
<comment type="pathway">
    <text evidence="2 11">Amino-acid biosynthesis; L-histidine biosynthesis; L-histidine from 5-phospho-alpha-D-ribose 1-diphosphate: step 7/9.</text>
</comment>
<dbReference type="NCBIfam" id="TIGR01141">
    <property type="entry name" value="hisC"/>
    <property type="match status" value="1"/>
</dbReference>
<comment type="cofactor">
    <cofactor evidence="1 11">
        <name>pyridoxal 5'-phosphate</name>
        <dbReference type="ChEBI" id="CHEBI:597326"/>
    </cofactor>
</comment>
<dbReference type="EMBL" id="CP003989">
    <property type="protein sequence ID" value="AGA34266.1"/>
    <property type="molecule type" value="Genomic_DNA"/>
</dbReference>
<gene>
    <name evidence="13" type="primary">hisC2 [H]</name>
    <name evidence="11" type="synonym">hisC</name>
    <name evidence="13" type="ordered locus">TVNIR_2625</name>
</gene>
<dbReference type="PANTHER" id="PTHR42885">
    <property type="entry name" value="HISTIDINOL-PHOSPHATE AMINOTRANSFERASE-RELATED"/>
    <property type="match status" value="1"/>
</dbReference>
<dbReference type="eggNOG" id="COG0079">
    <property type="taxonomic scope" value="Bacteria"/>
</dbReference>
<dbReference type="InterPro" id="IPR015421">
    <property type="entry name" value="PyrdxlP-dep_Trfase_major"/>
</dbReference>
<dbReference type="InterPro" id="IPR015424">
    <property type="entry name" value="PyrdxlP-dep_Trfase"/>
</dbReference>
<protein>
    <recommendedName>
        <fullName evidence="11">Histidinol-phosphate aminotransferase</fullName>
        <ecNumber evidence="11">2.6.1.9</ecNumber>
    </recommendedName>
    <alternativeName>
        <fullName evidence="11">Imidazole acetol-phosphate transaminase</fullName>
    </alternativeName>
</protein>
<keyword evidence="8 11" id="KW-0663">Pyridoxal phosphate</keyword>
<evidence type="ECO:0000256" key="4">
    <source>
        <dbReference type="ARBA" id="ARBA00011738"/>
    </source>
</evidence>
<dbReference type="HOGENOM" id="CLU_017584_3_1_6"/>
<keyword evidence="7 11" id="KW-0808">Transferase</keyword>
<evidence type="ECO:0000256" key="7">
    <source>
        <dbReference type="ARBA" id="ARBA00022679"/>
    </source>
</evidence>
<feature type="domain" description="Aminotransferase class I/classII large" evidence="12">
    <location>
        <begin position="27"/>
        <end position="349"/>
    </location>
</feature>
<dbReference type="OrthoDB" id="9809616at2"/>
<dbReference type="UniPathway" id="UPA00031">
    <property type="reaction ID" value="UER00012"/>
</dbReference>
<evidence type="ECO:0000256" key="2">
    <source>
        <dbReference type="ARBA" id="ARBA00005011"/>
    </source>
</evidence>
<dbReference type="RefSeq" id="WP_015259377.1">
    <property type="nucleotide sequence ID" value="NC_019902.2"/>
</dbReference>
<keyword evidence="5 11" id="KW-0032">Aminotransferase</keyword>
<dbReference type="HAMAP" id="MF_01023">
    <property type="entry name" value="HisC_aminotrans_2"/>
    <property type="match status" value="1"/>
</dbReference>
<dbReference type="AlphaFoldDB" id="L0E0T5"/>
<dbReference type="STRING" id="1255043.TVNIR_2625"/>
<evidence type="ECO:0000256" key="8">
    <source>
        <dbReference type="ARBA" id="ARBA00022898"/>
    </source>
</evidence>
<dbReference type="Proteomes" id="UP000010809">
    <property type="component" value="Chromosome"/>
</dbReference>
<dbReference type="EC" id="2.6.1.9" evidence="11"/>
<dbReference type="GO" id="GO:0004400">
    <property type="term" value="F:histidinol-phosphate transaminase activity"/>
    <property type="evidence" value="ECO:0007669"/>
    <property type="project" value="UniProtKB-UniRule"/>
</dbReference>
<proteinExistence type="inferred from homology"/>
<dbReference type="SUPFAM" id="SSF53383">
    <property type="entry name" value="PLP-dependent transferases"/>
    <property type="match status" value="1"/>
</dbReference>